<dbReference type="EMBL" id="KV920122">
    <property type="protein sequence ID" value="OSX68754.1"/>
    <property type="molecule type" value="Genomic_DNA"/>
</dbReference>
<evidence type="ECO:0000313" key="2">
    <source>
        <dbReference type="Proteomes" id="UP000218209"/>
    </source>
</evidence>
<evidence type="ECO:0000313" key="1">
    <source>
        <dbReference type="EMBL" id="OSX68754.1"/>
    </source>
</evidence>
<keyword evidence="2" id="KW-1185">Reference proteome</keyword>
<accession>A0A1X6NJF8</accession>
<reference evidence="1 2" key="1">
    <citation type="submission" date="2017-03" db="EMBL/GenBank/DDBJ databases">
        <title>WGS assembly of Porphyra umbilicalis.</title>
        <authorList>
            <person name="Brawley S.H."/>
            <person name="Blouin N.A."/>
            <person name="Ficko-Blean E."/>
            <person name="Wheeler G.L."/>
            <person name="Lohr M."/>
            <person name="Goodson H.V."/>
            <person name="Jenkins J.W."/>
            <person name="Blaby-Haas C.E."/>
            <person name="Helliwell K.E."/>
            <person name="Chan C."/>
            <person name="Marriage T."/>
            <person name="Bhattacharya D."/>
            <person name="Klein A.S."/>
            <person name="Badis Y."/>
            <person name="Brodie J."/>
            <person name="Cao Y."/>
            <person name="Collen J."/>
            <person name="Dittami S.M."/>
            <person name="Gachon C.M."/>
            <person name="Green B.R."/>
            <person name="Karpowicz S."/>
            <person name="Kim J.W."/>
            <person name="Kudahl U."/>
            <person name="Lin S."/>
            <person name="Michel G."/>
            <person name="Mittag M."/>
            <person name="Olson B.J."/>
            <person name="Pangilinan J."/>
            <person name="Peng Y."/>
            <person name="Qiu H."/>
            <person name="Shu S."/>
            <person name="Singer J.T."/>
            <person name="Smith A.G."/>
            <person name="Sprecher B.N."/>
            <person name="Wagner V."/>
            <person name="Wang W."/>
            <person name="Wang Z.-Y."/>
            <person name="Yan J."/>
            <person name="Yarish C."/>
            <person name="Zoeuner-Riek S."/>
            <person name="Zhuang Y."/>
            <person name="Zou Y."/>
            <person name="Lindquist E.A."/>
            <person name="Grimwood J."/>
            <person name="Barry K."/>
            <person name="Rokhsar D.S."/>
            <person name="Schmutz J."/>
            <person name="Stiller J.W."/>
            <person name="Grossman A.R."/>
            <person name="Prochnik S.E."/>
        </authorList>
    </citation>
    <scope>NUCLEOTIDE SEQUENCE [LARGE SCALE GENOMIC DNA]</scope>
    <source>
        <strain evidence="1">4086291</strain>
    </source>
</reference>
<proteinExistence type="predicted"/>
<sequence length="99" mass="11013">MNLRRKTPNLVTMTAMFKSPRECLPAAASEDSGLRSSMWLFDVLRYLPVGESGPGCLSCGMREPTLVCSPFIHSTRIERAHIDAVQVLAETTLETMVVW</sequence>
<dbReference type="Proteomes" id="UP000218209">
    <property type="component" value="Unassembled WGS sequence"/>
</dbReference>
<gene>
    <name evidence="1" type="ORF">BU14_2289s0001</name>
</gene>
<protein>
    <submittedName>
        <fullName evidence="1">Uncharacterized protein</fullName>
    </submittedName>
</protein>
<dbReference type="AlphaFoldDB" id="A0A1X6NJF8"/>
<name>A0A1X6NJF8_PORUM</name>
<organism evidence="1 2">
    <name type="scientific">Porphyra umbilicalis</name>
    <name type="common">Purple laver</name>
    <name type="synonym">Red alga</name>
    <dbReference type="NCBI Taxonomy" id="2786"/>
    <lineage>
        <taxon>Eukaryota</taxon>
        <taxon>Rhodophyta</taxon>
        <taxon>Bangiophyceae</taxon>
        <taxon>Bangiales</taxon>
        <taxon>Bangiaceae</taxon>
        <taxon>Porphyra</taxon>
    </lineage>
</organism>